<keyword evidence="4" id="KW-1185">Reference proteome</keyword>
<dbReference type="GO" id="GO:0016491">
    <property type="term" value="F:oxidoreductase activity"/>
    <property type="evidence" value="ECO:0007669"/>
    <property type="project" value="UniProtKB-KW"/>
</dbReference>
<dbReference type="Gene3D" id="3.40.50.720">
    <property type="entry name" value="NAD(P)-binding Rossmann-like Domain"/>
    <property type="match status" value="1"/>
</dbReference>
<name>A0A1I1EAV4_9ACTN</name>
<comment type="similarity">
    <text evidence="1">Belongs to the short-chain dehydrogenases/reductases (SDR) family.</text>
</comment>
<sequence length="274" mass="27300">MSMTNATPGTAATLAGKNAVIYGGGGAIGGAVARAFAARGARVFLAGRTAATLEAVAEDITAAGGTAETAVVDALDGDAVAEHAHSVAGRAGSLDISFNLVTRGDVQGSPLTAMSVADFVRPVTNGVTANFLTATTAARIMTGQESGGVILTLNSGSAKGSPMMGGTGPADAAQDTLVRNLAVETGPQGVRVVGIWTAGLPETLSVERLRQVSPGMEMDQDGLAALISQLDSMRMTRRSPTLAQIAATAAFLASDQAGSITGTFVNATGGMFTD</sequence>
<dbReference type="STRING" id="910347.SAMN05421773_101225"/>
<dbReference type="RefSeq" id="WP_245833724.1">
    <property type="nucleotide sequence ID" value="NZ_FOLM01000001.1"/>
</dbReference>
<evidence type="ECO:0000256" key="2">
    <source>
        <dbReference type="ARBA" id="ARBA00023002"/>
    </source>
</evidence>
<dbReference type="SUPFAM" id="SSF51735">
    <property type="entry name" value="NAD(P)-binding Rossmann-fold domains"/>
    <property type="match status" value="1"/>
</dbReference>
<dbReference type="InterPro" id="IPR036291">
    <property type="entry name" value="NAD(P)-bd_dom_sf"/>
</dbReference>
<dbReference type="EMBL" id="FOLM01000001">
    <property type="protein sequence ID" value="SFB84274.1"/>
    <property type="molecule type" value="Genomic_DNA"/>
</dbReference>
<accession>A0A1I1EAV4</accession>
<dbReference type="PANTHER" id="PTHR43669:SF3">
    <property type="entry name" value="ALCOHOL DEHYDROGENASE, PUTATIVE (AFU_ORTHOLOGUE AFUA_3G03445)-RELATED"/>
    <property type="match status" value="1"/>
</dbReference>
<dbReference type="PRINTS" id="PR00081">
    <property type="entry name" value="GDHRDH"/>
</dbReference>
<organism evidence="3 4">
    <name type="scientific">Streptomyces aidingensis</name>
    <dbReference type="NCBI Taxonomy" id="910347"/>
    <lineage>
        <taxon>Bacteria</taxon>
        <taxon>Bacillati</taxon>
        <taxon>Actinomycetota</taxon>
        <taxon>Actinomycetes</taxon>
        <taxon>Kitasatosporales</taxon>
        <taxon>Streptomycetaceae</taxon>
        <taxon>Streptomyces</taxon>
    </lineage>
</organism>
<keyword evidence="2" id="KW-0560">Oxidoreductase</keyword>
<dbReference type="Proteomes" id="UP000199207">
    <property type="component" value="Unassembled WGS sequence"/>
</dbReference>
<dbReference type="PANTHER" id="PTHR43669">
    <property type="entry name" value="5-KETO-D-GLUCONATE 5-REDUCTASE"/>
    <property type="match status" value="1"/>
</dbReference>
<evidence type="ECO:0000256" key="1">
    <source>
        <dbReference type="ARBA" id="ARBA00006484"/>
    </source>
</evidence>
<protein>
    <submittedName>
        <fullName evidence="3">NADP-dependent 3-hydroxy acid dehydrogenase YdfG</fullName>
    </submittedName>
</protein>
<gene>
    <name evidence="3" type="ORF">SAMN05421773_101225</name>
</gene>
<evidence type="ECO:0000313" key="4">
    <source>
        <dbReference type="Proteomes" id="UP000199207"/>
    </source>
</evidence>
<dbReference type="AlphaFoldDB" id="A0A1I1EAV4"/>
<reference evidence="3 4" key="1">
    <citation type="submission" date="2016-10" db="EMBL/GenBank/DDBJ databases">
        <authorList>
            <person name="de Groot N.N."/>
        </authorList>
    </citation>
    <scope>NUCLEOTIDE SEQUENCE [LARGE SCALE GENOMIC DNA]</scope>
    <source>
        <strain evidence="3 4">CGMCC 4.5739</strain>
    </source>
</reference>
<proteinExistence type="inferred from homology"/>
<dbReference type="InterPro" id="IPR002347">
    <property type="entry name" value="SDR_fam"/>
</dbReference>
<evidence type="ECO:0000313" key="3">
    <source>
        <dbReference type="EMBL" id="SFB84274.1"/>
    </source>
</evidence>
<dbReference type="Pfam" id="PF13561">
    <property type="entry name" value="adh_short_C2"/>
    <property type="match status" value="1"/>
</dbReference>